<reference evidence="2" key="1">
    <citation type="submission" date="2020-05" db="EMBL/GenBank/DDBJ databases">
        <authorList>
            <person name="Chiriac C."/>
            <person name="Salcher M."/>
            <person name="Ghai R."/>
            <person name="Kavagutti S V."/>
        </authorList>
    </citation>
    <scope>NUCLEOTIDE SEQUENCE</scope>
</reference>
<dbReference type="SUPFAM" id="SSF53448">
    <property type="entry name" value="Nucleotide-diphospho-sugar transferases"/>
    <property type="match status" value="1"/>
</dbReference>
<accession>A0A6J5YS91</accession>
<protein>
    <submittedName>
        <fullName evidence="2">Unannotated protein</fullName>
    </submittedName>
</protein>
<dbReference type="Pfam" id="PF13641">
    <property type="entry name" value="Glyco_tranf_2_3"/>
    <property type="match status" value="1"/>
</dbReference>
<evidence type="ECO:0000256" key="1">
    <source>
        <dbReference type="SAM" id="Phobius"/>
    </source>
</evidence>
<dbReference type="PANTHER" id="PTHR43685:SF3">
    <property type="entry name" value="SLR2126 PROTEIN"/>
    <property type="match status" value="1"/>
</dbReference>
<feature type="transmembrane region" description="Helical" evidence="1">
    <location>
        <begin position="495"/>
        <end position="514"/>
    </location>
</feature>
<feature type="transmembrane region" description="Helical" evidence="1">
    <location>
        <begin position="556"/>
        <end position="578"/>
    </location>
</feature>
<dbReference type="InterPro" id="IPR029044">
    <property type="entry name" value="Nucleotide-diphossugar_trans"/>
</dbReference>
<feature type="transmembrane region" description="Helical" evidence="1">
    <location>
        <begin position="678"/>
        <end position="695"/>
    </location>
</feature>
<organism evidence="2">
    <name type="scientific">freshwater metagenome</name>
    <dbReference type="NCBI Taxonomy" id="449393"/>
    <lineage>
        <taxon>unclassified sequences</taxon>
        <taxon>metagenomes</taxon>
        <taxon>ecological metagenomes</taxon>
    </lineage>
</organism>
<dbReference type="AlphaFoldDB" id="A0A6J5YS91"/>
<feature type="transmembrane region" description="Helical" evidence="1">
    <location>
        <begin position="385"/>
        <end position="404"/>
    </location>
</feature>
<keyword evidence="1" id="KW-1133">Transmembrane helix</keyword>
<proteinExistence type="predicted"/>
<feature type="transmembrane region" description="Helical" evidence="1">
    <location>
        <begin position="707"/>
        <end position="729"/>
    </location>
</feature>
<feature type="transmembrane region" description="Helical" evidence="1">
    <location>
        <begin position="979"/>
        <end position="998"/>
    </location>
</feature>
<feature type="transmembrane region" description="Helical" evidence="1">
    <location>
        <begin position="741"/>
        <end position="767"/>
    </location>
</feature>
<feature type="transmembrane region" description="Helical" evidence="1">
    <location>
        <begin position="519"/>
        <end position="536"/>
    </location>
</feature>
<feature type="transmembrane region" description="Helical" evidence="1">
    <location>
        <begin position="465"/>
        <end position="483"/>
    </location>
</feature>
<keyword evidence="1" id="KW-0472">Membrane</keyword>
<sequence>MSSPRVTALLVVHDGTTWLPEVVASIASQSRSTDQILAIDTGSTDASAKLLKGARIPTVTLDRSASFGKAIQYGITQLPPAIEGVEEWLWILHDDCALDPRALEELLLAVNERPNIAMAGPKLLGWHDRTHLLEMGVSIATNGTRWTGLEPTEYDQGQRDGNHEVLAVSTAGALIRRNVFESLGGFDINLELFRDDVDFGWRVHVAGYSVLAVSAAKGFHAQAASSERRAIDIEGAPLHRPLLLDRRNAAYVLLANSSWWKLPLLALQLLSGALIRSIAFLFAKLPGYASDEILAIASLIIHPRELLLARRSRRRARLVSSGIVGQFIPSRWTQLRSGTSRLIERVRTRIFPDDARNDSPISSELDISDEDEILQPLPGNNWKMLFSRPLVIAFTILALVTFGWTRNRFGSLSGGALATSPQGASDMFRLYVESWHPVGMGSNLEAPVWTLLLALASTVTLGKPALFISLLFIAAPFLALWSAHTLLKKLTPSPLLSALGAMLYALSPVAISAVNSGRLGIIVLLIAAPLLLSRIGEWAEIEKRTVREIFSTVLAIWFVAAFNPQLIIALLIFSLAYILRDYIAAARNVKDPLFLKRLVRRTALLATPLLMLAPTSFQYFAHPSRLLLEIGLQEPGGGANLALLANPGGAGSLPWWSLSPVTLFLLVTFFSTTAARRYSFIGLTFLMGGAFLASLRVAGNGSTSEYLVYSGSFIAIATLMAVIAAVIMFTDLRSRLESTHLSYQHFALALLLVISTIYSATSTVWVFSAGADSPLQNRNSQILPAYLAVEENSKTLVIRPINEGSIRSLSYFISRGTPSHLGEADIATLYSSELSTAVEGVIDSTGVESSKVLAEFGVKYLFVANPAHKELIQTIDGLGGFLRTSSTEEGTVWKVSEVTGRVIFTDSAGSKSALEFDNGAVTVPGPGVITLTDTFSNSWQALADGSQLERSTNQYQLPTFTTKEAGEVLIFHDGTNRRAWISFFIIALVTTIVMAAPAGRRRREISEKEIS</sequence>
<name>A0A6J5YS91_9ZZZZ</name>
<keyword evidence="1" id="KW-0812">Transmembrane</keyword>
<evidence type="ECO:0000313" key="2">
    <source>
        <dbReference type="EMBL" id="CAB4330860.1"/>
    </source>
</evidence>
<dbReference type="InterPro" id="IPR050834">
    <property type="entry name" value="Glycosyltransf_2"/>
</dbReference>
<dbReference type="EMBL" id="CAESAK010000010">
    <property type="protein sequence ID" value="CAB4330860.1"/>
    <property type="molecule type" value="Genomic_DNA"/>
</dbReference>
<feature type="transmembrane region" description="Helical" evidence="1">
    <location>
        <begin position="653"/>
        <end position="671"/>
    </location>
</feature>
<gene>
    <name evidence="2" type="ORF">UFOPK3775_00150</name>
</gene>
<dbReference type="PANTHER" id="PTHR43685">
    <property type="entry name" value="GLYCOSYLTRANSFERASE"/>
    <property type="match status" value="1"/>
</dbReference>
<dbReference type="Gene3D" id="3.90.550.10">
    <property type="entry name" value="Spore Coat Polysaccharide Biosynthesis Protein SpsA, Chain A"/>
    <property type="match status" value="1"/>
</dbReference>
<feature type="transmembrane region" description="Helical" evidence="1">
    <location>
        <begin position="598"/>
        <end position="621"/>
    </location>
</feature>